<proteinExistence type="predicted"/>
<gene>
    <name evidence="2" type="ORF">P154DRAFT_572237</name>
</gene>
<accession>A0A6A5WQS2</accession>
<evidence type="ECO:0000313" key="2">
    <source>
        <dbReference type="EMBL" id="KAF2004203.1"/>
    </source>
</evidence>
<dbReference type="EMBL" id="ML977568">
    <property type="protein sequence ID" value="KAF2004203.1"/>
    <property type="molecule type" value="Genomic_DNA"/>
</dbReference>
<evidence type="ECO:0000313" key="3">
    <source>
        <dbReference type="Proteomes" id="UP000799779"/>
    </source>
</evidence>
<dbReference type="AlphaFoldDB" id="A0A6A5WQS2"/>
<organism evidence="2 3">
    <name type="scientific">Amniculicola lignicola CBS 123094</name>
    <dbReference type="NCBI Taxonomy" id="1392246"/>
    <lineage>
        <taxon>Eukaryota</taxon>
        <taxon>Fungi</taxon>
        <taxon>Dikarya</taxon>
        <taxon>Ascomycota</taxon>
        <taxon>Pezizomycotina</taxon>
        <taxon>Dothideomycetes</taxon>
        <taxon>Pleosporomycetidae</taxon>
        <taxon>Pleosporales</taxon>
        <taxon>Amniculicolaceae</taxon>
        <taxon>Amniculicola</taxon>
    </lineage>
</organism>
<dbReference type="Proteomes" id="UP000799779">
    <property type="component" value="Unassembled WGS sequence"/>
</dbReference>
<dbReference type="OrthoDB" id="10653485at2759"/>
<protein>
    <submittedName>
        <fullName evidence="2">Uncharacterized protein</fullName>
    </submittedName>
</protein>
<name>A0A6A5WQS2_9PLEO</name>
<evidence type="ECO:0000256" key="1">
    <source>
        <dbReference type="SAM" id="MobiDB-lite"/>
    </source>
</evidence>
<reference evidence="2" key="1">
    <citation type="journal article" date="2020" name="Stud. Mycol.">
        <title>101 Dothideomycetes genomes: a test case for predicting lifestyles and emergence of pathogens.</title>
        <authorList>
            <person name="Haridas S."/>
            <person name="Albert R."/>
            <person name="Binder M."/>
            <person name="Bloem J."/>
            <person name="Labutti K."/>
            <person name="Salamov A."/>
            <person name="Andreopoulos B."/>
            <person name="Baker S."/>
            <person name="Barry K."/>
            <person name="Bills G."/>
            <person name="Bluhm B."/>
            <person name="Cannon C."/>
            <person name="Castanera R."/>
            <person name="Culley D."/>
            <person name="Daum C."/>
            <person name="Ezra D."/>
            <person name="Gonzalez J."/>
            <person name="Henrissat B."/>
            <person name="Kuo A."/>
            <person name="Liang C."/>
            <person name="Lipzen A."/>
            <person name="Lutzoni F."/>
            <person name="Magnuson J."/>
            <person name="Mondo S."/>
            <person name="Nolan M."/>
            <person name="Ohm R."/>
            <person name="Pangilinan J."/>
            <person name="Park H.-J."/>
            <person name="Ramirez L."/>
            <person name="Alfaro M."/>
            <person name="Sun H."/>
            <person name="Tritt A."/>
            <person name="Yoshinaga Y."/>
            <person name="Zwiers L.-H."/>
            <person name="Turgeon B."/>
            <person name="Goodwin S."/>
            <person name="Spatafora J."/>
            <person name="Crous P."/>
            <person name="Grigoriev I."/>
        </authorList>
    </citation>
    <scope>NUCLEOTIDE SEQUENCE</scope>
    <source>
        <strain evidence="2">CBS 123094</strain>
    </source>
</reference>
<feature type="region of interest" description="Disordered" evidence="1">
    <location>
        <begin position="373"/>
        <end position="393"/>
    </location>
</feature>
<keyword evidence="3" id="KW-1185">Reference proteome</keyword>
<sequence>MAEFMDDIEYQAEIKEGNLGAQKFEVLTGILKSIEYECVANTFKMPIEFCEASWSAHQVVKKVTFEIASGFTEGDMIWYGYQLEFEQLSGLDLHDGPSLEVLRKIGPRRSRNPEFTGLMYARLDESKEEASEGGIVPTQATQSKSHISSKLGERYQWQVRTQHEYQIPPSEELTRRLDYLSITSDKQKTKAKANPPITALNKIAGSTEGSDFPERDKHIPAVEYNLLDASFSDLHEAFNMNKQTKLLGGSLADEFMNPANPPNNFSTPRRTKSDQHLPTFAARRNWTWPPNTVWQDAYTDSTKQLTPNTIQRMIQSGIYTEDQKGIKETVSGCYLLFNLGKEQDQGVEYEEDVVKRHAKKVLERVKLMMKEEEEEEKNIERPGTPFTDDEENGGIVKVEPSALRKKVRFKIRKEMVKVDGELIVEIVVDNEGKSRQGQTAQRSKQKAARKNSISLGWMQDDHECDLFENSDKELLYEGCME</sequence>